<reference evidence="3 4" key="1">
    <citation type="submission" date="2020-12" db="EMBL/GenBank/DDBJ databases">
        <title>Sphingomonas sp.</title>
        <authorList>
            <person name="Kim M.K."/>
        </authorList>
    </citation>
    <scope>NUCLEOTIDE SEQUENCE [LARGE SCALE GENOMIC DNA]</scope>
    <source>
        <strain evidence="3 4">BT552</strain>
    </source>
</reference>
<keyword evidence="2" id="KW-0560">Oxidoreductase</keyword>
<evidence type="ECO:0000313" key="4">
    <source>
        <dbReference type="Proteomes" id="UP000763641"/>
    </source>
</evidence>
<dbReference type="SUPFAM" id="SSF51735">
    <property type="entry name" value="NAD(P)-binding Rossmann-fold domains"/>
    <property type="match status" value="1"/>
</dbReference>
<sequence>MSAAPFDLSGRVALVTGAGSVGDGWGNGKATAVLLARHGAAVFGLDLNEAALADTGAVLADEGIADRWAARRCDMTDGADVAAAVAACVARFGRIDILVNNVGGSAPGDPVTMDETLWQAQIDLNLTTAFLACKYVLPVMTAQFDAAGRGGAIVNIGSIGGMTYQVGGRVSAGYAAAKAGLVAFGRSTAIAFVRQGIRVNTVVPGVMYTPLVEHRLVRQLGADDAARLIADRHASVPMGRMGDAWDVANAALFLASDAAGYITATELVVDGGMTAARPG</sequence>
<comment type="caution">
    <text evidence="3">The sequence shown here is derived from an EMBL/GenBank/DDBJ whole genome shotgun (WGS) entry which is preliminary data.</text>
</comment>
<dbReference type="PRINTS" id="PR00080">
    <property type="entry name" value="SDRFAMILY"/>
</dbReference>
<dbReference type="InterPro" id="IPR036291">
    <property type="entry name" value="NAD(P)-bd_dom_sf"/>
</dbReference>
<organism evidence="3 4">
    <name type="scientific">Sphingomonas longa</name>
    <dbReference type="NCBI Taxonomy" id="2778730"/>
    <lineage>
        <taxon>Bacteria</taxon>
        <taxon>Pseudomonadati</taxon>
        <taxon>Pseudomonadota</taxon>
        <taxon>Alphaproteobacteria</taxon>
        <taxon>Sphingomonadales</taxon>
        <taxon>Sphingomonadaceae</taxon>
        <taxon>Sphingomonas</taxon>
    </lineage>
</organism>
<dbReference type="CDD" id="cd05233">
    <property type="entry name" value="SDR_c"/>
    <property type="match status" value="1"/>
</dbReference>
<dbReference type="InterPro" id="IPR002347">
    <property type="entry name" value="SDR_fam"/>
</dbReference>
<dbReference type="RefSeq" id="WP_204200418.1">
    <property type="nucleotide sequence ID" value="NZ_JAFEMC010000007.1"/>
</dbReference>
<dbReference type="PANTHER" id="PTHR24321">
    <property type="entry name" value="DEHYDROGENASES, SHORT CHAIN"/>
    <property type="match status" value="1"/>
</dbReference>
<dbReference type="Proteomes" id="UP000763641">
    <property type="component" value="Unassembled WGS sequence"/>
</dbReference>
<evidence type="ECO:0000256" key="1">
    <source>
        <dbReference type="ARBA" id="ARBA00006484"/>
    </source>
</evidence>
<name>A0ABS2DBM7_9SPHN</name>
<keyword evidence="4" id="KW-1185">Reference proteome</keyword>
<comment type="similarity">
    <text evidence="1">Belongs to the short-chain dehydrogenases/reductases (SDR) family.</text>
</comment>
<evidence type="ECO:0000313" key="3">
    <source>
        <dbReference type="EMBL" id="MBM6578323.1"/>
    </source>
</evidence>
<proteinExistence type="inferred from homology"/>
<accession>A0ABS2DBM7</accession>
<protein>
    <submittedName>
        <fullName evidence="3">SDR family oxidoreductase</fullName>
    </submittedName>
</protein>
<dbReference type="EMBL" id="JAFEMC010000007">
    <property type="protein sequence ID" value="MBM6578323.1"/>
    <property type="molecule type" value="Genomic_DNA"/>
</dbReference>
<gene>
    <name evidence="3" type="ORF">ILT43_18225</name>
</gene>
<dbReference type="Gene3D" id="3.40.50.720">
    <property type="entry name" value="NAD(P)-binding Rossmann-like Domain"/>
    <property type="match status" value="1"/>
</dbReference>
<dbReference type="Pfam" id="PF13561">
    <property type="entry name" value="adh_short_C2"/>
    <property type="match status" value="1"/>
</dbReference>
<dbReference type="PANTHER" id="PTHR24321:SF15">
    <property type="entry name" value="OXIDOREDUCTASE UCPA"/>
    <property type="match status" value="1"/>
</dbReference>
<evidence type="ECO:0000256" key="2">
    <source>
        <dbReference type="ARBA" id="ARBA00023002"/>
    </source>
</evidence>
<dbReference type="PRINTS" id="PR00081">
    <property type="entry name" value="GDHRDH"/>
</dbReference>